<evidence type="ECO:0000256" key="3">
    <source>
        <dbReference type="PIRNR" id="PIRNR001365"/>
    </source>
</evidence>
<proteinExistence type="inferred from homology"/>
<evidence type="ECO:0000256" key="5">
    <source>
        <dbReference type="PIRSR" id="PIRSR001365-2"/>
    </source>
</evidence>
<name>A0A4Q2L362_9MICO</name>
<evidence type="ECO:0000256" key="4">
    <source>
        <dbReference type="PIRSR" id="PIRSR001365-1"/>
    </source>
</evidence>
<reference evidence="6 7" key="1">
    <citation type="submission" date="2019-01" db="EMBL/GenBank/DDBJ databases">
        <title>Agromyces.</title>
        <authorList>
            <person name="Li J."/>
        </authorList>
    </citation>
    <scope>NUCLEOTIDE SEQUENCE [LARGE SCALE GENOMIC DNA]</scope>
    <source>
        <strain evidence="6 7">DSM 15934</strain>
    </source>
</reference>
<dbReference type="OrthoDB" id="9778880at2"/>
<evidence type="ECO:0000313" key="7">
    <source>
        <dbReference type="Proteomes" id="UP000293865"/>
    </source>
</evidence>
<dbReference type="GO" id="GO:0008840">
    <property type="term" value="F:4-hydroxy-tetrahydrodipicolinate synthase activity"/>
    <property type="evidence" value="ECO:0007669"/>
    <property type="project" value="TreeGrafter"/>
</dbReference>
<dbReference type="EMBL" id="SDPN01000004">
    <property type="protein sequence ID" value="RXZ72574.1"/>
    <property type="molecule type" value="Genomic_DNA"/>
</dbReference>
<dbReference type="Pfam" id="PF00701">
    <property type="entry name" value="DHDPS"/>
    <property type="match status" value="1"/>
</dbReference>
<accession>A0A4Q2L362</accession>
<keyword evidence="7" id="KW-1185">Reference proteome</keyword>
<comment type="similarity">
    <text evidence="1 3">Belongs to the DapA family.</text>
</comment>
<dbReference type="Gene3D" id="3.20.20.70">
    <property type="entry name" value="Aldolase class I"/>
    <property type="match status" value="1"/>
</dbReference>
<dbReference type="PIRSF" id="PIRSF001365">
    <property type="entry name" value="DHDPS"/>
    <property type="match status" value="1"/>
</dbReference>
<comment type="caution">
    <text evidence="6">The sequence shown here is derived from an EMBL/GenBank/DDBJ whole genome shotgun (WGS) entry which is preliminary data.</text>
</comment>
<evidence type="ECO:0000256" key="1">
    <source>
        <dbReference type="ARBA" id="ARBA00007592"/>
    </source>
</evidence>
<dbReference type="Proteomes" id="UP000293865">
    <property type="component" value="Unassembled WGS sequence"/>
</dbReference>
<organism evidence="6 7">
    <name type="scientific">Agromyces albus</name>
    <dbReference type="NCBI Taxonomy" id="205332"/>
    <lineage>
        <taxon>Bacteria</taxon>
        <taxon>Bacillati</taxon>
        <taxon>Actinomycetota</taxon>
        <taxon>Actinomycetes</taxon>
        <taxon>Micrococcales</taxon>
        <taxon>Microbacteriaceae</taxon>
        <taxon>Agromyces</taxon>
    </lineage>
</organism>
<dbReference type="InterPro" id="IPR013785">
    <property type="entry name" value="Aldolase_TIM"/>
</dbReference>
<feature type="active site" description="Proton donor/acceptor" evidence="4">
    <location>
        <position position="131"/>
    </location>
</feature>
<feature type="active site" description="Schiff-base intermediate with substrate" evidence="4">
    <location>
        <position position="159"/>
    </location>
</feature>
<evidence type="ECO:0000256" key="2">
    <source>
        <dbReference type="ARBA" id="ARBA00023239"/>
    </source>
</evidence>
<keyword evidence="2 3" id="KW-0456">Lyase</keyword>
<gene>
    <name evidence="6" type="ORF">ESP51_03685</name>
</gene>
<dbReference type="SMART" id="SM01130">
    <property type="entry name" value="DHDPS"/>
    <property type="match status" value="1"/>
</dbReference>
<evidence type="ECO:0000313" key="6">
    <source>
        <dbReference type="EMBL" id="RXZ72574.1"/>
    </source>
</evidence>
<dbReference type="PANTHER" id="PTHR12128:SF66">
    <property type="entry name" value="4-HYDROXY-2-OXOGLUTARATE ALDOLASE, MITOCHONDRIAL"/>
    <property type="match status" value="1"/>
</dbReference>
<feature type="binding site" evidence="5">
    <location>
        <position position="44"/>
    </location>
    <ligand>
        <name>pyruvate</name>
        <dbReference type="ChEBI" id="CHEBI:15361"/>
    </ligand>
</feature>
<sequence length="297" mass="31357">MFTGLSAFPLTPIADERVDEDAFVRVVARLRDAHVDSIGALGSTGSYMYLSRPERARVAELAVEAAGDVPVIIGIGAFRTRDVIANAEDAQEAGAAGLLLAPVSYQKLTAEDVFRLYADVTQSLSVPLVIYDNPGTTHFTFSEQLYARIADLPHVASVKIPGVPAESDAATAHIQDLHRQLPDGFTIGVSGDASAATGLAAGCDAWYSVIGGILPQPALDITRAAQTGDTERARSLSDQLTPLWELFATHGSLRVVAVIAHLLGLTAPRNLPAPILGLDQAVHDTVRAALHRIGVDV</sequence>
<dbReference type="GO" id="GO:0005829">
    <property type="term" value="C:cytosol"/>
    <property type="evidence" value="ECO:0007669"/>
    <property type="project" value="TreeGrafter"/>
</dbReference>
<dbReference type="InterPro" id="IPR002220">
    <property type="entry name" value="DapA-like"/>
</dbReference>
<dbReference type="RefSeq" id="WP_129519538.1">
    <property type="nucleotide sequence ID" value="NZ_SDPN01000004.1"/>
</dbReference>
<dbReference type="PANTHER" id="PTHR12128">
    <property type="entry name" value="DIHYDRODIPICOLINATE SYNTHASE"/>
    <property type="match status" value="1"/>
</dbReference>
<protein>
    <submittedName>
        <fullName evidence="6">Dihydrodipicolinate synthase family protein</fullName>
    </submittedName>
</protein>
<dbReference type="AlphaFoldDB" id="A0A4Q2L362"/>
<dbReference type="PRINTS" id="PR00146">
    <property type="entry name" value="DHPICSNTHASE"/>
</dbReference>
<dbReference type="CDD" id="cd00408">
    <property type="entry name" value="DHDPS-like"/>
    <property type="match status" value="1"/>
</dbReference>
<dbReference type="SUPFAM" id="SSF51569">
    <property type="entry name" value="Aldolase"/>
    <property type="match status" value="1"/>
</dbReference>